<evidence type="ECO:0000313" key="3">
    <source>
        <dbReference type="Proteomes" id="UP000054166"/>
    </source>
</evidence>
<protein>
    <submittedName>
        <fullName evidence="2">Uncharacterized protein</fullName>
    </submittedName>
</protein>
<proteinExistence type="predicted"/>
<reference evidence="2 3" key="1">
    <citation type="submission" date="2014-04" db="EMBL/GenBank/DDBJ databases">
        <authorList>
            <consortium name="DOE Joint Genome Institute"/>
            <person name="Kuo A."/>
            <person name="Tarkka M."/>
            <person name="Buscot F."/>
            <person name="Kohler A."/>
            <person name="Nagy L.G."/>
            <person name="Floudas D."/>
            <person name="Copeland A."/>
            <person name="Barry K.W."/>
            <person name="Cichocki N."/>
            <person name="Veneault-Fourrey C."/>
            <person name="LaButti K."/>
            <person name="Lindquist E.A."/>
            <person name="Lipzen A."/>
            <person name="Lundell T."/>
            <person name="Morin E."/>
            <person name="Murat C."/>
            <person name="Sun H."/>
            <person name="Tunlid A."/>
            <person name="Henrissat B."/>
            <person name="Grigoriev I.V."/>
            <person name="Hibbett D.S."/>
            <person name="Martin F."/>
            <person name="Nordberg H.P."/>
            <person name="Cantor M.N."/>
            <person name="Hua S.X."/>
        </authorList>
    </citation>
    <scope>NUCLEOTIDE SEQUENCE [LARGE SCALE GENOMIC DNA]</scope>
    <source>
        <strain evidence="2 3">F 1598</strain>
    </source>
</reference>
<dbReference type="EMBL" id="KN832973">
    <property type="protein sequence ID" value="KIM90233.1"/>
    <property type="molecule type" value="Genomic_DNA"/>
</dbReference>
<dbReference type="InParanoid" id="A0A0C3BUM6"/>
<feature type="region of interest" description="Disordered" evidence="1">
    <location>
        <begin position="1"/>
        <end position="21"/>
    </location>
</feature>
<dbReference type="AlphaFoldDB" id="A0A0C3BUM6"/>
<gene>
    <name evidence="2" type="ORF">PILCRDRAFT_175936</name>
</gene>
<dbReference type="HOGENOM" id="CLU_2427809_0_0_1"/>
<evidence type="ECO:0000313" key="2">
    <source>
        <dbReference type="EMBL" id="KIM90233.1"/>
    </source>
</evidence>
<dbReference type="Proteomes" id="UP000054166">
    <property type="component" value="Unassembled WGS sequence"/>
</dbReference>
<sequence>MVIEHNRRSERQYPPSPRLTSCRQEDQIHLPRGSCWLINPFSWRDGSTQPLNHPDPGLNEASSTGIIPCNAKGRFRGTLRSWGRRTSKRLE</sequence>
<feature type="compositionally biased region" description="Basic and acidic residues" evidence="1">
    <location>
        <begin position="1"/>
        <end position="11"/>
    </location>
</feature>
<reference evidence="3" key="2">
    <citation type="submission" date="2015-01" db="EMBL/GenBank/DDBJ databases">
        <title>Evolutionary Origins and Diversification of the Mycorrhizal Mutualists.</title>
        <authorList>
            <consortium name="DOE Joint Genome Institute"/>
            <consortium name="Mycorrhizal Genomics Consortium"/>
            <person name="Kohler A."/>
            <person name="Kuo A."/>
            <person name="Nagy L.G."/>
            <person name="Floudas D."/>
            <person name="Copeland A."/>
            <person name="Barry K.W."/>
            <person name="Cichocki N."/>
            <person name="Veneault-Fourrey C."/>
            <person name="LaButti K."/>
            <person name="Lindquist E.A."/>
            <person name="Lipzen A."/>
            <person name="Lundell T."/>
            <person name="Morin E."/>
            <person name="Murat C."/>
            <person name="Riley R."/>
            <person name="Ohm R."/>
            <person name="Sun H."/>
            <person name="Tunlid A."/>
            <person name="Henrissat B."/>
            <person name="Grigoriev I.V."/>
            <person name="Hibbett D.S."/>
            <person name="Martin F."/>
        </authorList>
    </citation>
    <scope>NUCLEOTIDE SEQUENCE [LARGE SCALE GENOMIC DNA]</scope>
    <source>
        <strain evidence="3">F 1598</strain>
    </source>
</reference>
<keyword evidence="3" id="KW-1185">Reference proteome</keyword>
<feature type="region of interest" description="Disordered" evidence="1">
    <location>
        <begin position="47"/>
        <end position="70"/>
    </location>
</feature>
<organism evidence="2 3">
    <name type="scientific">Piloderma croceum (strain F 1598)</name>
    <dbReference type="NCBI Taxonomy" id="765440"/>
    <lineage>
        <taxon>Eukaryota</taxon>
        <taxon>Fungi</taxon>
        <taxon>Dikarya</taxon>
        <taxon>Basidiomycota</taxon>
        <taxon>Agaricomycotina</taxon>
        <taxon>Agaricomycetes</taxon>
        <taxon>Agaricomycetidae</taxon>
        <taxon>Atheliales</taxon>
        <taxon>Atheliaceae</taxon>
        <taxon>Piloderma</taxon>
    </lineage>
</organism>
<evidence type="ECO:0000256" key="1">
    <source>
        <dbReference type="SAM" id="MobiDB-lite"/>
    </source>
</evidence>
<name>A0A0C3BUM6_PILCF</name>
<accession>A0A0C3BUM6</accession>